<feature type="repeat" description="TPR" evidence="1">
    <location>
        <begin position="925"/>
        <end position="958"/>
    </location>
</feature>
<feature type="repeat" description="TPR" evidence="1">
    <location>
        <begin position="845"/>
        <end position="878"/>
    </location>
</feature>
<feature type="region of interest" description="Disordered" evidence="3">
    <location>
        <begin position="2311"/>
        <end position="2380"/>
    </location>
</feature>
<dbReference type="OrthoDB" id="626167at2759"/>
<evidence type="ECO:0000313" key="6">
    <source>
        <dbReference type="EMBL" id="GFY65586.1"/>
    </source>
</evidence>
<feature type="region of interest" description="Disordered" evidence="3">
    <location>
        <begin position="2522"/>
        <end position="2548"/>
    </location>
</feature>
<dbReference type="Pfam" id="PF26117">
    <property type="entry name" value="TTC28_C"/>
    <property type="match status" value="1"/>
</dbReference>
<name>A0A8X7CGD8_9ARAC</name>
<evidence type="ECO:0000259" key="5">
    <source>
        <dbReference type="Pfam" id="PF26117"/>
    </source>
</evidence>
<dbReference type="Proteomes" id="UP000886998">
    <property type="component" value="Unassembled WGS sequence"/>
</dbReference>
<dbReference type="InterPro" id="IPR019734">
    <property type="entry name" value="TPR_rpt"/>
</dbReference>
<dbReference type="InterPro" id="IPR011990">
    <property type="entry name" value="TPR-like_helical_dom_sf"/>
</dbReference>
<organism evidence="6 7">
    <name type="scientific">Trichonephila inaurata madagascariensis</name>
    <dbReference type="NCBI Taxonomy" id="2747483"/>
    <lineage>
        <taxon>Eukaryota</taxon>
        <taxon>Metazoa</taxon>
        <taxon>Ecdysozoa</taxon>
        <taxon>Arthropoda</taxon>
        <taxon>Chelicerata</taxon>
        <taxon>Arachnida</taxon>
        <taxon>Araneae</taxon>
        <taxon>Araneomorphae</taxon>
        <taxon>Entelegynae</taxon>
        <taxon>Araneoidea</taxon>
        <taxon>Nephilidae</taxon>
        <taxon>Trichonephila</taxon>
        <taxon>Trichonephila inaurata</taxon>
    </lineage>
</organism>
<dbReference type="Pfam" id="PF13424">
    <property type="entry name" value="TPR_12"/>
    <property type="match status" value="8"/>
</dbReference>
<dbReference type="FunFam" id="1.25.40.10:FF:000040">
    <property type="entry name" value="Tetratricopeptide repeat domain 28"/>
    <property type="match status" value="1"/>
</dbReference>
<dbReference type="Pfam" id="PF13181">
    <property type="entry name" value="TPR_8"/>
    <property type="match status" value="2"/>
</dbReference>
<dbReference type="PANTHER" id="PTHR10098:SF108">
    <property type="entry name" value="TETRATRICOPEPTIDE REPEAT PROTEIN 28"/>
    <property type="match status" value="1"/>
</dbReference>
<feature type="compositionally biased region" description="Basic and acidic residues" evidence="3">
    <location>
        <begin position="2357"/>
        <end position="2370"/>
    </location>
</feature>
<feature type="region of interest" description="Disordered" evidence="3">
    <location>
        <begin position="1533"/>
        <end position="1561"/>
    </location>
</feature>
<evidence type="ECO:0000313" key="7">
    <source>
        <dbReference type="Proteomes" id="UP000886998"/>
    </source>
</evidence>
<dbReference type="Gene3D" id="1.25.40.10">
    <property type="entry name" value="Tetratricopeptide repeat domain"/>
    <property type="match status" value="7"/>
</dbReference>
<feature type="region of interest" description="Disordered" evidence="3">
    <location>
        <begin position="2023"/>
        <end position="2079"/>
    </location>
</feature>
<evidence type="ECO:0000256" key="1">
    <source>
        <dbReference type="PROSITE-ProRule" id="PRU00339"/>
    </source>
</evidence>
<keyword evidence="1" id="KW-0802">TPR repeat</keyword>
<evidence type="ECO:0000259" key="4">
    <source>
        <dbReference type="Pfam" id="PF12770"/>
    </source>
</evidence>
<feature type="repeat" description="TPR" evidence="1">
    <location>
        <begin position="602"/>
        <end position="635"/>
    </location>
</feature>
<dbReference type="EMBL" id="BMAV01015573">
    <property type="protein sequence ID" value="GFY65586.1"/>
    <property type="molecule type" value="Genomic_DNA"/>
</dbReference>
<feature type="compositionally biased region" description="Polar residues" evidence="3">
    <location>
        <begin position="2318"/>
        <end position="2341"/>
    </location>
</feature>
<feature type="region of interest" description="Disordered" evidence="3">
    <location>
        <begin position="1957"/>
        <end position="1991"/>
    </location>
</feature>
<keyword evidence="7" id="KW-1185">Reference proteome</keyword>
<dbReference type="SUPFAM" id="SSF48452">
    <property type="entry name" value="TPR-like"/>
    <property type="match status" value="6"/>
</dbReference>
<gene>
    <name evidence="6" type="primary">TTC28</name>
    <name evidence="6" type="ORF">TNIN_296971</name>
</gene>
<feature type="region of interest" description="Disordered" evidence="3">
    <location>
        <begin position="1904"/>
        <end position="1936"/>
    </location>
</feature>
<evidence type="ECO:0000256" key="3">
    <source>
        <dbReference type="SAM" id="MobiDB-lite"/>
    </source>
</evidence>
<evidence type="ECO:0000256" key="2">
    <source>
        <dbReference type="SAM" id="Coils"/>
    </source>
</evidence>
<dbReference type="Pfam" id="PF13176">
    <property type="entry name" value="TPR_7"/>
    <property type="match status" value="1"/>
</dbReference>
<dbReference type="FunFam" id="1.25.40.10:FF:000096">
    <property type="entry name" value="Tetratricopeptide repeat domain 28"/>
    <property type="match status" value="1"/>
</dbReference>
<protein>
    <submittedName>
        <fullName evidence="6">Tetratricopeptide repeat protein 28</fullName>
    </submittedName>
</protein>
<comment type="caution">
    <text evidence="6">The sequence shown here is derived from an EMBL/GenBank/DDBJ whole genome shotgun (WGS) entry which is preliminary data.</text>
</comment>
<feature type="repeat" description="TPR" evidence="1">
    <location>
        <begin position="282"/>
        <end position="315"/>
    </location>
</feature>
<dbReference type="PANTHER" id="PTHR10098">
    <property type="entry name" value="RAPSYN-RELATED"/>
    <property type="match status" value="1"/>
</dbReference>
<feature type="domain" description="TTC28 C-terminal" evidence="5">
    <location>
        <begin position="1794"/>
        <end position="1898"/>
    </location>
</feature>
<feature type="repeat" description="TPR" evidence="1">
    <location>
        <begin position="965"/>
        <end position="998"/>
    </location>
</feature>
<feature type="coiled-coil region" evidence="2">
    <location>
        <begin position="775"/>
        <end position="802"/>
    </location>
</feature>
<dbReference type="SMART" id="SM00028">
    <property type="entry name" value="TPR"/>
    <property type="match status" value="25"/>
</dbReference>
<dbReference type="InterPro" id="IPR024983">
    <property type="entry name" value="CHAT_dom"/>
</dbReference>
<feature type="compositionally biased region" description="Polar residues" evidence="3">
    <location>
        <begin position="2048"/>
        <end position="2060"/>
    </location>
</feature>
<feature type="repeat" description="TPR" evidence="1">
    <location>
        <begin position="362"/>
        <end position="395"/>
    </location>
</feature>
<dbReference type="PROSITE" id="PS50005">
    <property type="entry name" value="TPR"/>
    <property type="match status" value="8"/>
</dbReference>
<dbReference type="Pfam" id="PF12770">
    <property type="entry name" value="CHAT"/>
    <property type="match status" value="1"/>
</dbReference>
<feature type="repeat" description="TPR" evidence="1">
    <location>
        <begin position="482"/>
        <end position="515"/>
    </location>
</feature>
<accession>A0A8X7CGD8</accession>
<keyword evidence="2" id="KW-0175">Coiled coil</keyword>
<feature type="repeat" description="TPR" evidence="1">
    <location>
        <begin position="802"/>
        <end position="835"/>
    </location>
</feature>
<dbReference type="InterPro" id="IPR058900">
    <property type="entry name" value="TTC28_C"/>
</dbReference>
<proteinExistence type="predicted"/>
<sequence length="2568" mass="282302">MELPNQRDPEEVEVNFESEPSNKSLFLEKVRQSNAACQSGDFSTAIRLYTDAIVLDPGNHVLYSNRSAAYIKVGKYGRALQDAIKARELHSKWPKAYYRQGVALQCLGRHADSLAAFASGLAQDSKNVHLLAGLVEAAMKSPLRATLEPTYRQLQAMRLDKSPFVITSVVGQELLATGHHAAAVVVLESALRIGTCSLKLRGSVFSALSSAYWALNTLDRAIAYMQQDLAVAKSLGDQAGECRAHGNLGSAYFSKGNYKEALTSHRYQLVLAMKCKDTYAAASALTSLGHVYTAVGDYPNALASHKQCVQLVRQVGDGLQEAREIGNVGAVYLAMGDFDQAVECHLEHLRLAKQLGNKVEEARAYSNLGSSHHYRRNFEQAITFHNHVLRLAQELGDKTIEARAYAGLGHAARCIGDYPQAKKWHEKQLDMALSTKDKVSEGRACSNLGIVYQLLGDFDAAHKLHQAHLNIARALGDKAGMGRAYGNIGNAYSAMGRYEQAIKFHKQELTISKEVNDRSAEASTHGNLAVAYQALGMHEMALLHYHSHLNIAQELKDTAGEACALCNLGNCHSSRGEFSQAVPYYESFLRLCQEISDVEGEAKACHFLGYAHYCLGNYKDAIHYYEQDLELAKGLQDRLSMGRAYCNLGLSHLALGDFQAALECQRYFLAVAQMMKHLQGKFRALGNLGDVLMKMKDPNQAVKVYQKQLILAKQSGDRSLEAVAYGALGLCHRQMQCFDKALGYHTQELTLRQELSDVRGECKAHGHLGAVHISLGNYTNAMKCYEEQLERAKELRDCALETQALGNLGISRLNMGHFEDAIGYFEQQLALLEQLGNNNALIDKGRAYGNLGDCYDALGDFEEAVKCHEQYLAIALKGQSLRDQERAYRGLGNSHRCIGNLQQALVCFEKRLVVSHELGNTSAKAAAYGELGGIHSNLGNFEQAIACLEHQLNLAREMSDRAAEADAACGLGTVYQQMGDQQRALKYHQMDLDIAEETSNMAAQGRAYGNLGVAHESLGSFEQAIMYQEQHLSIAAQINDKVAKTLAYSSLGRVHHALGNTPQAVAYLQQGLLIAEQLGRREDEARIRHRLGLALWGNDDLEGAQQQLYRATDLFENIRREARGTSDYKLSLFDLQTASYQALQRVLVGLGRYQEALVVAERGRTRAFVDLLLERQTSSSQSVLNFNPANVDQIYDIVSRQKATVLYYSIAAGYLYTWLVVPNKGIVKFHESNISDMENDSNGDANVAVPSASSLLEQYIVHVREALGVDIPTSQNGTLSETESEAGDLWNQQLEELGDRLNQENDRTGFLRMVNRNHLFNSSNYSLSSLFSVGSLGGSIASGLTSRPGSIRSRRSQWQGPAPLHALYDLLIAPVEEYLPRDPDLQELLLVLDGDLYLVPFAILKNSSCDEYLCERFSLTVLPSISALKASQRSKIIRQNNSKDIASALVVGNPKIPAIVSEQWGWNDIPQAEQEAILVGEILSTKAVCGSAATKENILSQLSQAECIHFATHISWKLSAVVLSPGEFMESSRHYAHSSQSETGHENNDYSEEPTSELSSTDLPPLSEFLLTAADILNLRLSARLVVISSCHTRNHHGRAHSDGVVGLTRALLAAGAQCVLVSLWPVPDAAVKILLRTFYSALLQGSKVSLALAEAMRTIQTTKHFAHPANWASFVLVGSDVHLSNQVALMGQALSDLLKTPEKCSAALRVVLHLVEKSLQRIHRGHKNAMYTTQKSIENKVGPVNGWKELLISVGFRFEPASNGLPASVFFPQSDPGERLTQCSASLQALLGLSPVSLSAITKLLCSPEYADDIIQLIRQVMSQFLHKDQDADNIECSVSVRLWSIPGCHELLASLGFDLMEVGRDEVMLRMGKQANRRTIQFALQALLAVFDTQEAAKSLTLENSSSLESLESEPSDTRTVSPPPTTTPTLAYPTWRPVIGNQILGRSSTGAFSTYARTRGEPDGRTATMGSDQKGRESDTFTPSPVDTMKPIITNKIQKQSPQPSPHLAINLSHQSKIRCMYNDSPPSDNNGARPDSSSSASSATDWDSGQSTVRRQTITRDMEPLNDQMNSSSTLHPYAGLKKGMYGLSLHENHPKQSSTGSLIGNNDISQSNSEFDFSGSNSDLGNFSSQMSNFNLSTSNIKSDMKKKSCLFSSVVNKTMGKEFCRKGMSKIDQERSYYKRASTLGHMVETKAQVHQVDINKHYPSSETGIYAPCLEGKTQENIDIHEIRVPSTIGCNPREKSLYVPQAFHNSLTGKKDHIGKHTLNTQLRHLSQELPDVYHDRNVGLGLAPSLSTILAADNITGLTEDQHSPDNNLHSRSSNFNNSQKHLPSSRQKPPLPPKRIPIPYNHSHSDHRTSNDDSPKGESMNCSTVENSMSSVNCDIRDQGDGGSFTDLTCPSQNQDLFPPSLKVFSSFLNNIDNQGSNSHNKEIAKKSKSDCLVTDTLGTSFKSNVINSHDSSPAMEPIHKSDCSKTFSYYNSDFENRESSSQVLSADHIGKQKDGWTLDTNRNLCTSSTTSDTEGSDMDNSPKNISTVKRNPKHILSSRSKVPENTSCKPSTC</sequence>
<reference evidence="6" key="1">
    <citation type="submission" date="2020-08" db="EMBL/GenBank/DDBJ databases">
        <title>Multicomponent nature underlies the extraordinary mechanical properties of spider dragline silk.</title>
        <authorList>
            <person name="Kono N."/>
            <person name="Nakamura H."/>
            <person name="Mori M."/>
            <person name="Yoshida Y."/>
            <person name="Ohtoshi R."/>
            <person name="Malay A.D."/>
            <person name="Moran D.A.P."/>
            <person name="Tomita M."/>
            <person name="Numata K."/>
            <person name="Arakawa K."/>
        </authorList>
    </citation>
    <scope>NUCLEOTIDE SEQUENCE</scope>
</reference>
<dbReference type="FunFam" id="1.25.40.10:FF:000223">
    <property type="entry name" value="Tetratricopeptide repeat domain 28"/>
    <property type="match status" value="1"/>
</dbReference>
<dbReference type="FunFam" id="1.25.40.10:FF:001590">
    <property type="entry name" value="Rapsynoid, putative"/>
    <property type="match status" value="1"/>
</dbReference>
<feature type="domain" description="CHAT" evidence="4">
    <location>
        <begin position="1362"/>
        <end position="1680"/>
    </location>
</feature>